<evidence type="ECO:0000256" key="5">
    <source>
        <dbReference type="SAM" id="MobiDB-lite"/>
    </source>
</evidence>
<comment type="similarity">
    <text evidence="3 4">Belongs to the small heat shock protein (HSP20) family.</text>
</comment>
<evidence type="ECO:0000256" key="3">
    <source>
        <dbReference type="PROSITE-ProRule" id="PRU00285"/>
    </source>
</evidence>
<dbReference type="AlphaFoldDB" id="A0A6N2NGA9"/>
<dbReference type="CDD" id="cd06464">
    <property type="entry name" value="ACD_sHsps-like"/>
    <property type="match status" value="1"/>
</dbReference>
<evidence type="ECO:0000256" key="6">
    <source>
        <dbReference type="SAM" id="Phobius"/>
    </source>
</evidence>
<dbReference type="InterPro" id="IPR044656">
    <property type="entry name" value="HSP14.7/HSP23.5/HSP23.6-like"/>
</dbReference>
<keyword evidence="1" id="KW-0809">Transit peptide</keyword>
<keyword evidence="2" id="KW-0346">Stress response</keyword>
<dbReference type="Gene3D" id="2.60.40.790">
    <property type="match status" value="1"/>
</dbReference>
<dbReference type="EMBL" id="CAADRP010002342">
    <property type="protein sequence ID" value="VFU66285.1"/>
    <property type="molecule type" value="Genomic_DNA"/>
</dbReference>
<dbReference type="InterPro" id="IPR002068">
    <property type="entry name" value="A-crystallin/Hsp20_dom"/>
</dbReference>
<feature type="domain" description="SHSP" evidence="7">
    <location>
        <begin position="107"/>
        <end position="209"/>
    </location>
</feature>
<dbReference type="SUPFAM" id="SSF49764">
    <property type="entry name" value="HSP20-like chaperones"/>
    <property type="match status" value="1"/>
</dbReference>
<evidence type="ECO:0000256" key="4">
    <source>
        <dbReference type="RuleBase" id="RU003616"/>
    </source>
</evidence>
<proteinExistence type="inferred from homology"/>
<feature type="transmembrane region" description="Helical" evidence="6">
    <location>
        <begin position="48"/>
        <end position="71"/>
    </location>
</feature>
<dbReference type="PANTHER" id="PTHR46991:SF11">
    <property type="entry name" value="SMALL HEAT SHOCK PROTEIN HSPF"/>
    <property type="match status" value="1"/>
</dbReference>
<gene>
    <name evidence="8" type="ORF">SVIM_LOCUS514094</name>
</gene>
<reference evidence="8" key="1">
    <citation type="submission" date="2019-03" db="EMBL/GenBank/DDBJ databases">
        <authorList>
            <person name="Mank J."/>
            <person name="Almeida P."/>
        </authorList>
    </citation>
    <scope>NUCLEOTIDE SEQUENCE</scope>
    <source>
        <strain evidence="8">78183</strain>
    </source>
</reference>
<organism evidence="8">
    <name type="scientific">Salix viminalis</name>
    <name type="common">Common osier</name>
    <name type="synonym">Basket willow</name>
    <dbReference type="NCBI Taxonomy" id="40686"/>
    <lineage>
        <taxon>Eukaryota</taxon>
        <taxon>Viridiplantae</taxon>
        <taxon>Streptophyta</taxon>
        <taxon>Embryophyta</taxon>
        <taxon>Tracheophyta</taxon>
        <taxon>Spermatophyta</taxon>
        <taxon>Magnoliopsida</taxon>
        <taxon>eudicotyledons</taxon>
        <taxon>Gunneridae</taxon>
        <taxon>Pentapetalae</taxon>
        <taxon>rosids</taxon>
        <taxon>fabids</taxon>
        <taxon>Malpighiales</taxon>
        <taxon>Salicaceae</taxon>
        <taxon>Saliceae</taxon>
        <taxon>Salix</taxon>
    </lineage>
</organism>
<sequence>MAASIALRRGTASPLLSKLINPVRSVSAFRSFNTDSQSQVTTTGGNSLTMVAVSSSAALLVVALLAVAMLLQVSSQMRSIHFPNKESEQGPEPNGPVPGQPFPPASRGAGALLPRRGYDVKEDENSLYIFMDMPGLSKEDVKVTVEQNTLVINGEESKEGDESGRRYSSRLELPSNQFMLDEIKNGVLKLEVPKVKEEVEKNVHEVKTHY</sequence>
<dbReference type="PROSITE" id="PS01031">
    <property type="entry name" value="SHSP"/>
    <property type="match status" value="1"/>
</dbReference>
<keyword evidence="6" id="KW-0812">Transmembrane</keyword>
<keyword evidence="6" id="KW-1133">Transmembrane helix</keyword>
<feature type="compositionally biased region" description="Pro residues" evidence="5">
    <location>
        <begin position="93"/>
        <end position="104"/>
    </location>
</feature>
<dbReference type="InterPro" id="IPR008978">
    <property type="entry name" value="HSP20-like_chaperone"/>
</dbReference>
<evidence type="ECO:0000259" key="7">
    <source>
        <dbReference type="PROSITE" id="PS01031"/>
    </source>
</evidence>
<dbReference type="PANTHER" id="PTHR46991">
    <property type="entry name" value="23.5 KDA HEAT SHOCK PROTEIN, MITOCHONDRIAL"/>
    <property type="match status" value="1"/>
</dbReference>
<evidence type="ECO:0000313" key="8">
    <source>
        <dbReference type="EMBL" id="VFU66285.1"/>
    </source>
</evidence>
<protein>
    <recommendedName>
        <fullName evidence="7">SHSP domain-containing protein</fullName>
    </recommendedName>
</protein>
<keyword evidence="6" id="KW-0472">Membrane</keyword>
<evidence type="ECO:0000256" key="2">
    <source>
        <dbReference type="ARBA" id="ARBA00023016"/>
    </source>
</evidence>
<dbReference type="Pfam" id="PF00011">
    <property type="entry name" value="HSP20"/>
    <property type="match status" value="1"/>
</dbReference>
<accession>A0A6N2NGA9</accession>
<feature type="region of interest" description="Disordered" evidence="5">
    <location>
        <begin position="83"/>
        <end position="115"/>
    </location>
</feature>
<name>A0A6N2NGA9_SALVM</name>
<evidence type="ECO:0000256" key="1">
    <source>
        <dbReference type="ARBA" id="ARBA00022946"/>
    </source>
</evidence>